<sequence length="122" mass="13170">MGKIKIFLRSTLGFCMAGIVLNNAWSIFVNKFGIKGGWISALILTGTLWFINHHLGMVENKKEAMFIDMGLVVGLCSLIRDSLLKGISGLVSSMPTFACVLIGGTIAGVLGGYLQKQGEYKK</sequence>
<gene>
    <name evidence="2" type="ORF">psyc5s11_50120</name>
</gene>
<keyword evidence="1" id="KW-1133">Transmembrane helix</keyword>
<protein>
    <submittedName>
        <fullName evidence="2">Uncharacterized protein</fullName>
    </submittedName>
</protein>
<dbReference type="RefSeq" id="WP_224035170.1">
    <property type="nucleotide sequence ID" value="NZ_AP024849.1"/>
</dbReference>
<dbReference type="Pfam" id="PF21846">
    <property type="entry name" value="DUF6905"/>
    <property type="match status" value="1"/>
</dbReference>
<keyword evidence="1" id="KW-0812">Transmembrane</keyword>
<dbReference type="InterPro" id="IPR054200">
    <property type="entry name" value="DUF6905"/>
</dbReference>
<evidence type="ECO:0000256" key="1">
    <source>
        <dbReference type="SAM" id="Phobius"/>
    </source>
</evidence>
<keyword evidence="1" id="KW-0472">Membrane</keyword>
<feature type="transmembrane region" description="Helical" evidence="1">
    <location>
        <begin position="34"/>
        <end position="52"/>
    </location>
</feature>
<evidence type="ECO:0000313" key="3">
    <source>
        <dbReference type="Proteomes" id="UP000824633"/>
    </source>
</evidence>
<dbReference type="EMBL" id="AP024849">
    <property type="protein sequence ID" value="BCZ48945.1"/>
    <property type="molecule type" value="Genomic_DNA"/>
</dbReference>
<feature type="transmembrane region" description="Helical" evidence="1">
    <location>
        <begin position="7"/>
        <end position="28"/>
    </location>
</feature>
<reference evidence="3" key="1">
    <citation type="submission" date="2021-07" db="EMBL/GenBank/DDBJ databases">
        <title>Complete genome sequencing of a Clostridium isolate.</title>
        <authorList>
            <person name="Ueki A."/>
            <person name="Tonouchi A."/>
        </authorList>
    </citation>
    <scope>NUCLEOTIDE SEQUENCE [LARGE SCALE GENOMIC DNA]</scope>
    <source>
        <strain evidence="3">C5S11</strain>
    </source>
</reference>
<organism evidence="2 3">
    <name type="scientific">Clostridium gelidum</name>
    <dbReference type="NCBI Taxonomy" id="704125"/>
    <lineage>
        <taxon>Bacteria</taxon>
        <taxon>Bacillati</taxon>
        <taxon>Bacillota</taxon>
        <taxon>Clostridia</taxon>
        <taxon>Eubacteriales</taxon>
        <taxon>Clostridiaceae</taxon>
        <taxon>Clostridium</taxon>
    </lineage>
</organism>
<feature type="transmembrane region" description="Helical" evidence="1">
    <location>
        <begin position="95"/>
        <end position="114"/>
    </location>
</feature>
<name>A0ABN6J3N4_9CLOT</name>
<evidence type="ECO:0000313" key="2">
    <source>
        <dbReference type="EMBL" id="BCZ48945.1"/>
    </source>
</evidence>
<proteinExistence type="predicted"/>
<keyword evidence="3" id="KW-1185">Reference proteome</keyword>
<dbReference type="Proteomes" id="UP000824633">
    <property type="component" value="Chromosome"/>
</dbReference>
<accession>A0ABN6J3N4</accession>